<feature type="transmembrane region" description="Helical" evidence="1">
    <location>
        <begin position="165"/>
        <end position="185"/>
    </location>
</feature>
<accession>A0A939D6T2</accession>
<proteinExistence type="predicted"/>
<keyword evidence="1" id="KW-0472">Membrane</keyword>
<sequence length="275" mass="30689">MNHIIVTEASKNMRAMAREALAGKWQIAAVATLVYLVAIMLPTTILNIFFGGELGYSGLSSLYTLLVTGPFTVGYSMFCLNLFRNQEIEVAQVFYGFERFGKAFGLCFMMGLFVFLWSLLLVIPGIIAAYRYSQAFLIMIDHPEYGIMQCLAESKRLMTGNKMKYFCMELSFIGWVLLAIIPTMILNGIVSVVYPYAMAGVTGEIVSYIGMIGFIWLQPYMSVAGVAFYELANGNLRPGIIEGNATIVEDNRQYTAETFIEENKENLDSGNNDQL</sequence>
<organism evidence="2 3">
    <name type="scientific">Clostridium aminobutyricum</name>
    <dbReference type="NCBI Taxonomy" id="33953"/>
    <lineage>
        <taxon>Bacteria</taxon>
        <taxon>Bacillati</taxon>
        <taxon>Bacillota</taxon>
        <taxon>Clostridia</taxon>
        <taxon>Eubacteriales</taxon>
        <taxon>Clostridiaceae</taxon>
        <taxon>Clostridium</taxon>
    </lineage>
</organism>
<evidence type="ECO:0000256" key="1">
    <source>
        <dbReference type="SAM" id="Phobius"/>
    </source>
</evidence>
<comment type="caution">
    <text evidence="2">The sequence shown here is derived from an EMBL/GenBank/DDBJ whole genome shotgun (WGS) entry which is preliminary data.</text>
</comment>
<dbReference type="EMBL" id="JAFJZZ010000001">
    <property type="protein sequence ID" value="MBN7772170.1"/>
    <property type="molecule type" value="Genomic_DNA"/>
</dbReference>
<protein>
    <submittedName>
        <fullName evidence="2">DUF975 family protein</fullName>
    </submittedName>
</protein>
<dbReference type="InterPro" id="IPR010380">
    <property type="entry name" value="DUF975"/>
</dbReference>
<dbReference type="PANTHER" id="PTHR40076">
    <property type="entry name" value="MEMBRANE PROTEIN-RELATED"/>
    <property type="match status" value="1"/>
</dbReference>
<name>A0A939D6T2_CLOAM</name>
<dbReference type="PANTHER" id="PTHR40076:SF1">
    <property type="entry name" value="MEMBRANE PROTEIN"/>
    <property type="match status" value="1"/>
</dbReference>
<feature type="transmembrane region" description="Helical" evidence="1">
    <location>
        <begin position="103"/>
        <end position="130"/>
    </location>
</feature>
<dbReference type="RefSeq" id="WP_206580973.1">
    <property type="nucleotide sequence ID" value="NZ_JAFJZZ010000001.1"/>
</dbReference>
<dbReference type="Proteomes" id="UP000664545">
    <property type="component" value="Unassembled WGS sequence"/>
</dbReference>
<keyword evidence="1" id="KW-1133">Transmembrane helix</keyword>
<feature type="transmembrane region" description="Helical" evidence="1">
    <location>
        <begin position="25"/>
        <end position="50"/>
    </location>
</feature>
<dbReference type="AlphaFoldDB" id="A0A939D6T2"/>
<evidence type="ECO:0000313" key="3">
    <source>
        <dbReference type="Proteomes" id="UP000664545"/>
    </source>
</evidence>
<reference evidence="2" key="1">
    <citation type="submission" date="2021-02" db="EMBL/GenBank/DDBJ databases">
        <title>Abyssanaerobacter marinus gen.nov., sp., nov, anaerobic bacterium isolated from the Onnuri vent field of Indian Ocean and suggestion of Mogibacteriaceae fam. nov., and proposal of reclassification of ambiguous this family's genus member.</title>
        <authorList>
            <person name="Kim Y.J."/>
            <person name="Yang J.-A."/>
        </authorList>
    </citation>
    <scope>NUCLEOTIDE SEQUENCE</scope>
    <source>
        <strain evidence="2">DSM 2634</strain>
    </source>
</reference>
<keyword evidence="3" id="KW-1185">Reference proteome</keyword>
<gene>
    <name evidence="2" type="ORF">JYB65_02235</name>
</gene>
<dbReference type="Pfam" id="PF06161">
    <property type="entry name" value="DUF975"/>
    <property type="match status" value="1"/>
</dbReference>
<feature type="transmembrane region" description="Helical" evidence="1">
    <location>
        <begin position="62"/>
        <end position="83"/>
    </location>
</feature>
<keyword evidence="1" id="KW-0812">Transmembrane</keyword>
<feature type="transmembrane region" description="Helical" evidence="1">
    <location>
        <begin position="205"/>
        <end position="229"/>
    </location>
</feature>
<evidence type="ECO:0000313" key="2">
    <source>
        <dbReference type="EMBL" id="MBN7772170.1"/>
    </source>
</evidence>